<keyword evidence="2" id="KW-1185">Reference proteome</keyword>
<evidence type="ECO:0000313" key="1">
    <source>
        <dbReference type="EMBL" id="KFO29983.1"/>
    </source>
</evidence>
<dbReference type="AlphaFoldDB" id="A0A091DHJ7"/>
<name>A0A091DHJ7_FUKDA</name>
<dbReference type="EMBL" id="KN122517">
    <property type="protein sequence ID" value="KFO29983.1"/>
    <property type="molecule type" value="Genomic_DNA"/>
</dbReference>
<accession>A0A091DHJ7</accession>
<dbReference type="Proteomes" id="UP000028990">
    <property type="component" value="Unassembled WGS sequence"/>
</dbReference>
<protein>
    <submittedName>
        <fullName evidence="1">Uncharacterized protein</fullName>
    </submittedName>
</protein>
<organism evidence="1 2">
    <name type="scientific">Fukomys damarensis</name>
    <name type="common">Damaraland mole rat</name>
    <name type="synonym">Cryptomys damarensis</name>
    <dbReference type="NCBI Taxonomy" id="885580"/>
    <lineage>
        <taxon>Eukaryota</taxon>
        <taxon>Metazoa</taxon>
        <taxon>Chordata</taxon>
        <taxon>Craniata</taxon>
        <taxon>Vertebrata</taxon>
        <taxon>Euteleostomi</taxon>
        <taxon>Mammalia</taxon>
        <taxon>Eutheria</taxon>
        <taxon>Euarchontoglires</taxon>
        <taxon>Glires</taxon>
        <taxon>Rodentia</taxon>
        <taxon>Hystricomorpha</taxon>
        <taxon>Bathyergidae</taxon>
        <taxon>Fukomys</taxon>
    </lineage>
</organism>
<sequence length="76" mass="8519">MRVTERLTQEASGGCLQNLGGRRQMAIRLLEPKHPSQGPGLVLMQSAASLYGKSEDLNWQTTEVCYSRKKELRTNV</sequence>
<proteinExistence type="predicted"/>
<reference evidence="1 2" key="1">
    <citation type="submission" date="2013-11" db="EMBL/GenBank/DDBJ databases">
        <title>The Damaraland mole rat (Fukomys damarensis) genome and evolution of African mole rats.</title>
        <authorList>
            <person name="Gladyshev V.N."/>
            <person name="Fang X."/>
        </authorList>
    </citation>
    <scope>NUCLEOTIDE SEQUENCE [LARGE SCALE GENOMIC DNA]</scope>
    <source>
        <tissue evidence="1">Liver</tissue>
    </source>
</reference>
<gene>
    <name evidence="1" type="ORF">H920_08586</name>
</gene>
<evidence type="ECO:0000313" key="2">
    <source>
        <dbReference type="Proteomes" id="UP000028990"/>
    </source>
</evidence>